<keyword evidence="1" id="KW-0812">Transmembrane</keyword>
<proteinExistence type="predicted"/>
<feature type="transmembrane region" description="Helical" evidence="1">
    <location>
        <begin position="54"/>
        <end position="72"/>
    </location>
</feature>
<keyword evidence="1" id="KW-1133">Transmembrane helix</keyword>
<evidence type="ECO:0000313" key="3">
    <source>
        <dbReference type="Proteomes" id="UP001315967"/>
    </source>
</evidence>
<evidence type="ECO:0000313" key="2">
    <source>
        <dbReference type="EMBL" id="UUX33607.1"/>
    </source>
</evidence>
<dbReference type="RefSeq" id="WP_313793111.1">
    <property type="nucleotide sequence ID" value="NZ_CP102453.1"/>
</dbReference>
<keyword evidence="3" id="KW-1185">Reference proteome</keyword>
<sequence>MKSTKLIIPTLLLILTFLLYLLNYINIEHAVFLAVASYYLWERENSKSELMTRYVVYLLLMLLMFLAKSGLIF</sequence>
<evidence type="ECO:0000256" key="1">
    <source>
        <dbReference type="SAM" id="Phobius"/>
    </source>
</evidence>
<reference evidence="2 3" key="1">
    <citation type="submission" date="2022-08" db="EMBL/GenBank/DDBJ databases">
        <title>Aerococcaceae sp. nov isolated from spoiled eye mask.</title>
        <authorList>
            <person name="Zhou G."/>
            <person name="Xie X.-B."/>
            <person name="Shi Q.-S."/>
            <person name="Wang Y.-S."/>
            <person name="Wen X."/>
            <person name="Peng H."/>
            <person name="Yang X.-J."/>
            <person name="Tao H.-B."/>
            <person name="Huang X.-M."/>
        </authorList>
    </citation>
    <scope>NUCLEOTIDE SEQUENCE [LARGE SCALE GENOMIC DNA]</scope>
    <source>
        <strain evidence="3">DM20194951</strain>
    </source>
</reference>
<name>A0ABY5P4E0_9LACT</name>
<dbReference type="Proteomes" id="UP001315967">
    <property type="component" value="Chromosome"/>
</dbReference>
<dbReference type="EMBL" id="CP102453">
    <property type="protein sequence ID" value="UUX33607.1"/>
    <property type="molecule type" value="Genomic_DNA"/>
</dbReference>
<gene>
    <name evidence="2" type="ORF">NRE15_11975</name>
</gene>
<accession>A0ABY5P4E0</accession>
<organism evidence="2 3">
    <name type="scientific">Fundicoccus culcitae</name>
    <dbReference type="NCBI Taxonomy" id="2969821"/>
    <lineage>
        <taxon>Bacteria</taxon>
        <taxon>Bacillati</taxon>
        <taxon>Bacillota</taxon>
        <taxon>Bacilli</taxon>
        <taxon>Lactobacillales</taxon>
        <taxon>Aerococcaceae</taxon>
        <taxon>Fundicoccus</taxon>
    </lineage>
</organism>
<keyword evidence="1" id="KW-0472">Membrane</keyword>
<protein>
    <submittedName>
        <fullName evidence="2">Uncharacterized protein</fullName>
    </submittedName>
</protein>